<keyword evidence="2" id="KW-1185">Reference proteome</keyword>
<reference evidence="1" key="1">
    <citation type="submission" date="2020-08" db="EMBL/GenBank/DDBJ databases">
        <title>Spodoptera exigua strain:BAW_Kor-Di-RS1 Genome sequencing and assembly.</title>
        <authorList>
            <person name="Kim J."/>
            <person name="Nam H.Y."/>
            <person name="Kwon M."/>
            <person name="Choi J.H."/>
            <person name="Cho S.R."/>
            <person name="Kim G.-H."/>
        </authorList>
    </citation>
    <scope>NUCLEOTIDE SEQUENCE</scope>
    <source>
        <strain evidence="1">BAW_Kor-Di-RS1</strain>
        <tissue evidence="1">Whole-body</tissue>
    </source>
</reference>
<protein>
    <submittedName>
        <fullName evidence="1">Uncharacterized protein</fullName>
    </submittedName>
</protein>
<gene>
    <name evidence="1" type="ORF">HW555_005533</name>
</gene>
<organism evidence="1 2">
    <name type="scientific">Spodoptera exigua</name>
    <name type="common">Beet armyworm</name>
    <name type="synonym">Noctua fulgens</name>
    <dbReference type="NCBI Taxonomy" id="7107"/>
    <lineage>
        <taxon>Eukaryota</taxon>
        <taxon>Metazoa</taxon>
        <taxon>Ecdysozoa</taxon>
        <taxon>Arthropoda</taxon>
        <taxon>Hexapoda</taxon>
        <taxon>Insecta</taxon>
        <taxon>Pterygota</taxon>
        <taxon>Neoptera</taxon>
        <taxon>Endopterygota</taxon>
        <taxon>Lepidoptera</taxon>
        <taxon>Glossata</taxon>
        <taxon>Ditrysia</taxon>
        <taxon>Noctuoidea</taxon>
        <taxon>Noctuidae</taxon>
        <taxon>Amphipyrinae</taxon>
        <taxon>Spodoptera</taxon>
    </lineage>
</organism>
<dbReference type="EMBL" id="JACKWZ010000073">
    <property type="protein sequence ID" value="KAF9417317.1"/>
    <property type="molecule type" value="Genomic_DNA"/>
</dbReference>
<name>A0A835GGU7_SPOEX</name>
<comment type="caution">
    <text evidence="1">The sequence shown here is derived from an EMBL/GenBank/DDBJ whole genome shotgun (WGS) entry which is preliminary data.</text>
</comment>
<sequence length="52" mass="6027">MDPTLTRVVTLSLAHHLPSQAIRNICKHVKIFERRYLKNGTRDLNRTRKGNG</sequence>
<dbReference type="Proteomes" id="UP000648187">
    <property type="component" value="Unassembled WGS sequence"/>
</dbReference>
<dbReference type="AlphaFoldDB" id="A0A835GGU7"/>
<accession>A0A835GGU7</accession>
<evidence type="ECO:0000313" key="2">
    <source>
        <dbReference type="Proteomes" id="UP000648187"/>
    </source>
</evidence>
<evidence type="ECO:0000313" key="1">
    <source>
        <dbReference type="EMBL" id="KAF9417317.1"/>
    </source>
</evidence>
<proteinExistence type="predicted"/>